<dbReference type="AlphaFoldDB" id="A0A432VA58"/>
<dbReference type="EMBL" id="RKST01000003">
    <property type="protein sequence ID" value="RUM99034.1"/>
    <property type="molecule type" value="Genomic_DNA"/>
</dbReference>
<evidence type="ECO:0000313" key="2">
    <source>
        <dbReference type="Proteomes" id="UP000281647"/>
    </source>
</evidence>
<dbReference type="InterPro" id="IPR053745">
    <property type="entry name" value="Viral_Tail_Comp_sf"/>
</dbReference>
<evidence type="ECO:0000313" key="1">
    <source>
        <dbReference type="EMBL" id="RUM99034.1"/>
    </source>
</evidence>
<proteinExistence type="predicted"/>
<keyword evidence="2" id="KW-1185">Reference proteome</keyword>
<dbReference type="Proteomes" id="UP000281647">
    <property type="component" value="Unassembled WGS sequence"/>
</dbReference>
<comment type="caution">
    <text evidence="1">The sequence shown here is derived from an EMBL/GenBank/DDBJ whole genome shotgun (WGS) entry which is preliminary data.</text>
</comment>
<dbReference type="RefSeq" id="WP_128624537.1">
    <property type="nucleotide sequence ID" value="NZ_ML133508.1"/>
</dbReference>
<protein>
    <submittedName>
        <fullName evidence="1">DUF3168 domain-containing protein</fullName>
    </submittedName>
</protein>
<dbReference type="Gene3D" id="3.30.2000.30">
    <property type="match status" value="1"/>
</dbReference>
<sequence>MDPVLELQAAILSRLKSQAGVTALVGQKIYDTPPVGATMPYISIGPGNYVTEDVDCVYGGEAMIQVDCWSDASVLSEVRLVAGAVRSALRGWEPSLATNAVVTFDHWRTDYIEDEQIRQASIRYTAIIEEP</sequence>
<gene>
    <name evidence="1" type="ORF">EET67_05190</name>
</gene>
<dbReference type="Pfam" id="PF11367">
    <property type="entry name" value="Tail_completion_gp17"/>
    <property type="match status" value="1"/>
</dbReference>
<dbReference type="OrthoDB" id="7630456at2"/>
<accession>A0A432VA58</accession>
<reference evidence="1 2" key="1">
    <citation type="submission" date="2018-11" db="EMBL/GenBank/DDBJ databases">
        <title>Pseudaminobacter arsenicus sp. nov., an arsenic-resistant bacterium isolated from arsenic-rich aquifers.</title>
        <authorList>
            <person name="Mu Y."/>
        </authorList>
    </citation>
    <scope>NUCLEOTIDE SEQUENCE [LARGE SCALE GENOMIC DNA]</scope>
    <source>
        <strain evidence="1 2">CB3</strain>
    </source>
</reference>
<name>A0A432VA58_9HYPH</name>
<organism evidence="1 2">
    <name type="scientific">Borborobacter arsenicus</name>
    <dbReference type="NCBI Taxonomy" id="1851146"/>
    <lineage>
        <taxon>Bacteria</taxon>
        <taxon>Pseudomonadati</taxon>
        <taxon>Pseudomonadota</taxon>
        <taxon>Alphaproteobacteria</taxon>
        <taxon>Hyphomicrobiales</taxon>
        <taxon>Phyllobacteriaceae</taxon>
        <taxon>Borborobacter</taxon>
    </lineage>
</organism>
<dbReference type="InterPro" id="IPR021508">
    <property type="entry name" value="Gp17-like"/>
</dbReference>